<accession>A0A410N6W1</accession>
<reference evidence="3" key="1">
    <citation type="journal article" date="2019" name="Environ. Microbiol.">
        <title>Novel haloarchaeal viruses from Lake Retba infecting Haloferax and Halorubrum species.</title>
        <authorList>
            <person name="Mizuno C.M."/>
            <person name="Prajapati B."/>
            <person name="Lucas-Staat S."/>
            <person name="Sime-Ngando T."/>
            <person name="Forterre P."/>
            <person name="Bamford D.H."/>
            <person name="Prangishvili D."/>
            <person name="Krupovic M."/>
            <person name="Oksanen H.M."/>
        </authorList>
    </citation>
    <scope>NUCLEOTIDE SEQUENCE</scope>
</reference>
<keyword evidence="4" id="KW-1185">Reference proteome</keyword>
<organism evidence="3">
    <name type="scientific">Haloferax tailed virus 1</name>
    <name type="common">HFTV1</name>
    <dbReference type="NCBI Taxonomy" id="2507575"/>
    <lineage>
        <taxon>Viruses</taxon>
        <taxon>Duplodnaviria</taxon>
        <taxon>Heunggongvirae</taxon>
        <taxon>Uroviricota</taxon>
        <taxon>Caudoviricetes</taxon>
        <taxon>Kirjokansivirales</taxon>
        <taxon>Haloferuviridae</taxon>
        <taxon>Retbasiphovirus</taxon>
        <taxon>Retbasiphovirus hantatum</taxon>
        <taxon>Retbasiphovirus HFTV1</taxon>
    </lineage>
</organism>
<evidence type="ECO:0000313" key="3">
    <source>
        <dbReference type="EMBL" id="QAS68888.1"/>
    </source>
</evidence>
<evidence type="ECO:0000256" key="1">
    <source>
        <dbReference type="SAM" id="Coils"/>
    </source>
</evidence>
<name>A0A410N6W1_HFTV1</name>
<sequence>MTDKEDVRFNVIMPQTLRDDAKKNAERGELSEEVRDLFRRKAYGIGSSEQPSEIDETKAELREVRAQIDDLRHKRSQIDAKIQTKETRAARLEERISELQDQRDEVQQSLDVLENMLQNGERMWPKRIENAADVDEGTSHELYQELQTRNSELPKAAFEQPTVKTPADWREEQRQ</sequence>
<protein>
    <submittedName>
        <fullName evidence="3">Uncharacterized protein</fullName>
    </submittedName>
</protein>
<evidence type="ECO:0000313" key="4">
    <source>
        <dbReference type="Proteomes" id="UP000289930"/>
    </source>
</evidence>
<dbReference type="Proteomes" id="UP000289930">
    <property type="component" value="Segment"/>
</dbReference>
<keyword evidence="1" id="KW-0175">Coiled coil</keyword>
<feature type="region of interest" description="Disordered" evidence="2">
    <location>
        <begin position="149"/>
        <end position="175"/>
    </location>
</feature>
<gene>
    <name evidence="3" type="ORF">HFTV1-gp55</name>
</gene>
<proteinExistence type="predicted"/>
<dbReference type="EMBL" id="MG550112">
    <property type="protein sequence ID" value="QAS68888.1"/>
    <property type="molecule type" value="Genomic_DNA"/>
</dbReference>
<evidence type="ECO:0000256" key="2">
    <source>
        <dbReference type="SAM" id="MobiDB-lite"/>
    </source>
</evidence>
<feature type="coiled-coil region" evidence="1">
    <location>
        <begin position="54"/>
        <end position="123"/>
    </location>
</feature>
<dbReference type="Gene3D" id="1.20.5.340">
    <property type="match status" value="1"/>
</dbReference>